<name>A0A8J1Y8Z6_OWEFU</name>
<dbReference type="InterPro" id="IPR032710">
    <property type="entry name" value="NTF2-like_dom_sf"/>
</dbReference>
<comment type="caution">
    <text evidence="1">The sequence shown here is derived from an EMBL/GenBank/DDBJ whole genome shotgun (WGS) entry which is preliminary data.</text>
</comment>
<protein>
    <submittedName>
        <fullName evidence="1">Uncharacterized protein</fullName>
    </submittedName>
</protein>
<dbReference type="Gene3D" id="3.10.450.50">
    <property type="match status" value="1"/>
</dbReference>
<dbReference type="EMBL" id="CAIIXF020000003">
    <property type="protein sequence ID" value="CAH1778540.1"/>
    <property type="molecule type" value="Genomic_DNA"/>
</dbReference>
<organism evidence="1 2">
    <name type="scientific">Owenia fusiformis</name>
    <name type="common">Polychaete worm</name>
    <dbReference type="NCBI Taxonomy" id="6347"/>
    <lineage>
        <taxon>Eukaryota</taxon>
        <taxon>Metazoa</taxon>
        <taxon>Spiralia</taxon>
        <taxon>Lophotrochozoa</taxon>
        <taxon>Annelida</taxon>
        <taxon>Polychaeta</taxon>
        <taxon>Sedentaria</taxon>
        <taxon>Canalipalpata</taxon>
        <taxon>Sabellida</taxon>
        <taxon>Oweniida</taxon>
        <taxon>Oweniidae</taxon>
        <taxon>Owenia</taxon>
    </lineage>
</organism>
<sequence>MKLLAVILLSVLIDPCNCYWGRSGSRGGDRSRSRSCNVKGSDEAVLAELNEFMRLYKDDLIDPNLCASPTAPDCSSLAARYTDDCVILASSFWRTFEGREDVLSFLENILKAQDPTSYIDVVFDKVSVDKRSATGYGQGILYSINDQGETVVFDVMRVMIHFVRVKEGRNCVWKIKFWLENKEFDAK</sequence>
<evidence type="ECO:0000313" key="2">
    <source>
        <dbReference type="Proteomes" id="UP000749559"/>
    </source>
</evidence>
<evidence type="ECO:0000313" key="1">
    <source>
        <dbReference type="EMBL" id="CAH1778540.1"/>
    </source>
</evidence>
<proteinExistence type="predicted"/>
<dbReference type="SUPFAM" id="SSF54427">
    <property type="entry name" value="NTF2-like"/>
    <property type="match status" value="1"/>
</dbReference>
<accession>A0A8J1Y8Z6</accession>
<reference evidence="1" key="1">
    <citation type="submission" date="2022-03" db="EMBL/GenBank/DDBJ databases">
        <authorList>
            <person name="Martin C."/>
        </authorList>
    </citation>
    <scope>NUCLEOTIDE SEQUENCE</scope>
</reference>
<keyword evidence="2" id="KW-1185">Reference proteome</keyword>
<gene>
    <name evidence="1" type="ORF">OFUS_LOCUS5446</name>
</gene>
<dbReference type="AlphaFoldDB" id="A0A8J1Y8Z6"/>
<dbReference type="Proteomes" id="UP000749559">
    <property type="component" value="Unassembled WGS sequence"/>
</dbReference>